<accession>A0A3B0ZQN7</accession>
<feature type="compositionally biased region" description="Polar residues" evidence="1">
    <location>
        <begin position="193"/>
        <end position="211"/>
    </location>
</feature>
<sequence>MYKLTTGIIAIMLVVGCTTFRPPPTPDPAPVPASPQAPLPEPETMVDPGCGDLLGYYEAALLMENVDREQELETLTEIWSLTREWCDQLRLALMLSQPETPVKERERALNLLTDLLNRNDGMEMKSYQLAQLLHSQLEQLLSRQIHVQKLKRKLKQERAASRKLLQRLTALQSQLEQLKNIEKSINEKEQAIITPSTDNIPHEPVQNSTGR</sequence>
<gene>
    <name evidence="2" type="ORF">MNBD_GAMMA18-1791</name>
</gene>
<evidence type="ECO:0000256" key="1">
    <source>
        <dbReference type="SAM" id="MobiDB-lite"/>
    </source>
</evidence>
<protein>
    <recommendedName>
        <fullName evidence="3">Lipoprotein</fullName>
    </recommendedName>
</protein>
<evidence type="ECO:0008006" key="3">
    <source>
        <dbReference type="Google" id="ProtNLM"/>
    </source>
</evidence>
<feature type="region of interest" description="Disordered" evidence="1">
    <location>
        <begin position="190"/>
        <end position="211"/>
    </location>
</feature>
<organism evidence="2">
    <name type="scientific">hydrothermal vent metagenome</name>
    <dbReference type="NCBI Taxonomy" id="652676"/>
    <lineage>
        <taxon>unclassified sequences</taxon>
        <taxon>metagenomes</taxon>
        <taxon>ecological metagenomes</taxon>
    </lineage>
</organism>
<dbReference type="PROSITE" id="PS51257">
    <property type="entry name" value="PROKAR_LIPOPROTEIN"/>
    <property type="match status" value="1"/>
</dbReference>
<dbReference type="EMBL" id="UOFP01000218">
    <property type="protein sequence ID" value="VAW88379.1"/>
    <property type="molecule type" value="Genomic_DNA"/>
</dbReference>
<evidence type="ECO:0000313" key="2">
    <source>
        <dbReference type="EMBL" id="VAW88379.1"/>
    </source>
</evidence>
<reference evidence="2" key="1">
    <citation type="submission" date="2018-06" db="EMBL/GenBank/DDBJ databases">
        <authorList>
            <person name="Zhirakovskaya E."/>
        </authorList>
    </citation>
    <scope>NUCLEOTIDE SEQUENCE</scope>
</reference>
<dbReference type="AlphaFoldDB" id="A0A3B0ZQN7"/>
<proteinExistence type="predicted"/>
<name>A0A3B0ZQN7_9ZZZZ</name>